<protein>
    <submittedName>
        <fullName evidence="1">Uncharacterized protein</fullName>
    </submittedName>
</protein>
<dbReference type="RefSeq" id="WP_386705992.1">
    <property type="nucleotide sequence ID" value="NZ_JBHRYF010000001.1"/>
</dbReference>
<organism evidence="1 2">
    <name type="scientific">Luteimonas notoginsengisoli</name>
    <dbReference type="NCBI Taxonomy" id="1578200"/>
    <lineage>
        <taxon>Bacteria</taxon>
        <taxon>Pseudomonadati</taxon>
        <taxon>Pseudomonadota</taxon>
        <taxon>Gammaproteobacteria</taxon>
        <taxon>Lysobacterales</taxon>
        <taxon>Lysobacteraceae</taxon>
        <taxon>Luteimonas</taxon>
    </lineage>
</organism>
<gene>
    <name evidence="1" type="ORF">ACFOM9_02875</name>
</gene>
<accession>A0ABV7UQI4</accession>
<name>A0ABV7UQI4_9GAMM</name>
<dbReference type="EMBL" id="JBHRYF010000001">
    <property type="protein sequence ID" value="MFC3659021.1"/>
    <property type="molecule type" value="Genomic_DNA"/>
</dbReference>
<dbReference type="Proteomes" id="UP001595724">
    <property type="component" value="Unassembled WGS sequence"/>
</dbReference>
<evidence type="ECO:0000313" key="1">
    <source>
        <dbReference type="EMBL" id="MFC3659021.1"/>
    </source>
</evidence>
<reference evidence="2" key="1">
    <citation type="journal article" date="2019" name="Int. J. Syst. Evol. Microbiol.">
        <title>The Global Catalogue of Microorganisms (GCM) 10K type strain sequencing project: providing services to taxonomists for standard genome sequencing and annotation.</title>
        <authorList>
            <consortium name="The Broad Institute Genomics Platform"/>
            <consortium name="The Broad Institute Genome Sequencing Center for Infectious Disease"/>
            <person name="Wu L."/>
            <person name="Ma J."/>
        </authorList>
    </citation>
    <scope>NUCLEOTIDE SEQUENCE [LARGE SCALE GENOMIC DNA]</scope>
    <source>
        <strain evidence="2">KCTC 42211</strain>
    </source>
</reference>
<evidence type="ECO:0000313" key="2">
    <source>
        <dbReference type="Proteomes" id="UP001595724"/>
    </source>
</evidence>
<sequence length="67" mass="7207">MIARIDLDELPARMRMLADDMAAVGAAVSYYGGFGPFGEWGALVQEQSAPMCRELARAIERMQGGSA</sequence>
<comment type="caution">
    <text evidence="1">The sequence shown here is derived from an EMBL/GenBank/DDBJ whole genome shotgun (WGS) entry which is preliminary data.</text>
</comment>
<proteinExistence type="predicted"/>
<keyword evidence="2" id="KW-1185">Reference proteome</keyword>